<sequence>MSLREAYTLAHTAQCRLQLAASRPDRNLRFVVGHLMHYESLRLRIVEIEHDISKSSRSSSVAFKATGHVDHHLQYKPSTGQLGRKSPPPSAQTYDDDTDSDDDEDMAYDDEADDGLSLERFPSAAAAQEPRQIPQPTRTEPEPPELEPDDEDYSDDEELRSPEEPSPEDLQRAVKGEGNELYATYYEGVRKCVCHGNTDAPSFDRMWELAPDRSKAKDGVTRAVAQVRDAPPETQAVCTPTAHLHAHHTQHQQQQQQGVVA</sequence>
<proteinExistence type="predicted"/>
<gene>
    <name evidence="2" type="ORF">CERZMDRAFT_102473</name>
</gene>
<reference evidence="2" key="1">
    <citation type="journal article" date="2020" name="Stud. Mycol.">
        <title>101 Dothideomycetes genomes: a test case for predicting lifestyles and emergence of pathogens.</title>
        <authorList>
            <person name="Haridas S."/>
            <person name="Albert R."/>
            <person name="Binder M."/>
            <person name="Bloem J."/>
            <person name="Labutti K."/>
            <person name="Salamov A."/>
            <person name="Andreopoulos B."/>
            <person name="Baker S."/>
            <person name="Barry K."/>
            <person name="Bills G."/>
            <person name="Bluhm B."/>
            <person name="Cannon C."/>
            <person name="Castanera R."/>
            <person name="Culley D."/>
            <person name="Daum C."/>
            <person name="Ezra D."/>
            <person name="Gonzalez J."/>
            <person name="Henrissat B."/>
            <person name="Kuo A."/>
            <person name="Liang C."/>
            <person name="Lipzen A."/>
            <person name="Lutzoni F."/>
            <person name="Magnuson J."/>
            <person name="Mondo S."/>
            <person name="Nolan M."/>
            <person name="Ohm R."/>
            <person name="Pangilinan J."/>
            <person name="Park H.-J."/>
            <person name="Ramirez L."/>
            <person name="Alfaro M."/>
            <person name="Sun H."/>
            <person name="Tritt A."/>
            <person name="Yoshinaga Y."/>
            <person name="Zwiers L.-H."/>
            <person name="Turgeon B."/>
            <person name="Goodwin S."/>
            <person name="Spatafora J."/>
            <person name="Crous P."/>
            <person name="Grigoriev I."/>
        </authorList>
    </citation>
    <scope>NUCLEOTIDE SEQUENCE</scope>
    <source>
        <strain evidence="2">SCOH1-5</strain>
    </source>
</reference>
<evidence type="ECO:0000313" key="3">
    <source>
        <dbReference type="Proteomes" id="UP000799539"/>
    </source>
</evidence>
<accession>A0A6A6F2J6</accession>
<dbReference type="Proteomes" id="UP000799539">
    <property type="component" value="Unassembled WGS sequence"/>
</dbReference>
<dbReference type="EMBL" id="ML992704">
    <property type="protein sequence ID" value="KAF2207379.1"/>
    <property type="molecule type" value="Genomic_DNA"/>
</dbReference>
<name>A0A6A6F2J6_9PEZI</name>
<evidence type="ECO:0000313" key="2">
    <source>
        <dbReference type="EMBL" id="KAF2207379.1"/>
    </source>
</evidence>
<feature type="compositionally biased region" description="Acidic residues" evidence="1">
    <location>
        <begin position="94"/>
        <end position="109"/>
    </location>
</feature>
<dbReference type="AlphaFoldDB" id="A0A6A6F2J6"/>
<evidence type="ECO:0000256" key="1">
    <source>
        <dbReference type="SAM" id="MobiDB-lite"/>
    </source>
</evidence>
<feature type="compositionally biased region" description="Acidic residues" evidence="1">
    <location>
        <begin position="142"/>
        <end position="158"/>
    </location>
</feature>
<feature type="region of interest" description="Disordered" evidence="1">
    <location>
        <begin position="241"/>
        <end position="261"/>
    </location>
</feature>
<organism evidence="2 3">
    <name type="scientific">Cercospora zeae-maydis SCOH1-5</name>
    <dbReference type="NCBI Taxonomy" id="717836"/>
    <lineage>
        <taxon>Eukaryota</taxon>
        <taxon>Fungi</taxon>
        <taxon>Dikarya</taxon>
        <taxon>Ascomycota</taxon>
        <taxon>Pezizomycotina</taxon>
        <taxon>Dothideomycetes</taxon>
        <taxon>Dothideomycetidae</taxon>
        <taxon>Mycosphaerellales</taxon>
        <taxon>Mycosphaerellaceae</taxon>
        <taxon>Cercospora</taxon>
    </lineage>
</organism>
<dbReference type="OrthoDB" id="3938221at2759"/>
<feature type="compositionally biased region" description="Low complexity" evidence="1">
    <location>
        <begin position="251"/>
        <end position="261"/>
    </location>
</feature>
<keyword evidence="3" id="KW-1185">Reference proteome</keyword>
<feature type="compositionally biased region" description="Basic and acidic residues" evidence="1">
    <location>
        <begin position="159"/>
        <end position="176"/>
    </location>
</feature>
<feature type="region of interest" description="Disordered" evidence="1">
    <location>
        <begin position="125"/>
        <end position="176"/>
    </location>
</feature>
<protein>
    <submittedName>
        <fullName evidence="2">Uncharacterized protein</fullName>
    </submittedName>
</protein>
<feature type="region of interest" description="Disordered" evidence="1">
    <location>
        <begin position="71"/>
        <end position="109"/>
    </location>
</feature>